<gene>
    <name evidence="1" type="ORF">CLUMA_CG019217</name>
</gene>
<dbReference type="EMBL" id="CVRI01000066">
    <property type="protein sequence ID" value="CRL06249.1"/>
    <property type="molecule type" value="Genomic_DNA"/>
</dbReference>
<evidence type="ECO:0000313" key="1">
    <source>
        <dbReference type="EMBL" id="CRL06249.1"/>
    </source>
</evidence>
<name>A0A1J1J5T2_9DIPT</name>
<keyword evidence="2" id="KW-1185">Reference proteome</keyword>
<organism evidence="1 2">
    <name type="scientific">Clunio marinus</name>
    <dbReference type="NCBI Taxonomy" id="568069"/>
    <lineage>
        <taxon>Eukaryota</taxon>
        <taxon>Metazoa</taxon>
        <taxon>Ecdysozoa</taxon>
        <taxon>Arthropoda</taxon>
        <taxon>Hexapoda</taxon>
        <taxon>Insecta</taxon>
        <taxon>Pterygota</taxon>
        <taxon>Neoptera</taxon>
        <taxon>Endopterygota</taxon>
        <taxon>Diptera</taxon>
        <taxon>Nematocera</taxon>
        <taxon>Chironomoidea</taxon>
        <taxon>Chironomidae</taxon>
        <taxon>Clunio</taxon>
    </lineage>
</organism>
<dbReference type="AlphaFoldDB" id="A0A1J1J5T2"/>
<evidence type="ECO:0000313" key="2">
    <source>
        <dbReference type="Proteomes" id="UP000183832"/>
    </source>
</evidence>
<sequence length="98" mass="11114">MDGNELNIMVTTLNNEQREASVSVESSFIIIEVVQMPNMNMNSTLDCINICKVKSNNSNIILKTIDSCNNLNSLDCLLETEVLTNEQEMREDKEQEEV</sequence>
<protein>
    <submittedName>
        <fullName evidence="1">CLUMA_CG019217, isoform A</fullName>
    </submittedName>
</protein>
<reference evidence="1 2" key="1">
    <citation type="submission" date="2015-04" db="EMBL/GenBank/DDBJ databases">
        <authorList>
            <person name="Syromyatnikov M.Y."/>
            <person name="Popov V.N."/>
        </authorList>
    </citation>
    <scope>NUCLEOTIDE SEQUENCE [LARGE SCALE GENOMIC DNA]</scope>
</reference>
<proteinExistence type="predicted"/>
<dbReference type="Proteomes" id="UP000183832">
    <property type="component" value="Unassembled WGS sequence"/>
</dbReference>
<accession>A0A1J1J5T2</accession>